<evidence type="ECO:0000313" key="4">
    <source>
        <dbReference type="Proteomes" id="UP001432202"/>
    </source>
</evidence>
<dbReference type="Pfam" id="PF03099">
    <property type="entry name" value="BPL_LplA_LipB"/>
    <property type="match status" value="1"/>
</dbReference>
<dbReference type="PANTHER" id="PTHR12835">
    <property type="entry name" value="BIOTIN PROTEIN LIGASE"/>
    <property type="match status" value="1"/>
</dbReference>
<feature type="domain" description="BPL/LPL catalytic" evidence="2">
    <location>
        <begin position="1"/>
        <end position="173"/>
    </location>
</feature>
<keyword evidence="4" id="KW-1185">Reference proteome</keyword>
<dbReference type="NCBIfam" id="TIGR00121">
    <property type="entry name" value="birA_ligase"/>
    <property type="match status" value="1"/>
</dbReference>
<dbReference type="InterPro" id="IPR045864">
    <property type="entry name" value="aa-tRNA-synth_II/BPL/LPL"/>
</dbReference>
<dbReference type="InterPro" id="IPR004143">
    <property type="entry name" value="BPL_LPL_catalytic"/>
</dbReference>
<dbReference type="PANTHER" id="PTHR12835:SF5">
    <property type="entry name" value="BIOTIN--PROTEIN LIGASE"/>
    <property type="match status" value="1"/>
</dbReference>
<dbReference type="EMBL" id="CP146016">
    <property type="protein sequence ID" value="WWQ60131.1"/>
    <property type="molecule type" value="Genomic_DNA"/>
</dbReference>
<dbReference type="GO" id="GO:0004077">
    <property type="term" value="F:biotin--[biotin carboxyl-carrier protein] ligase activity"/>
    <property type="evidence" value="ECO:0007669"/>
    <property type="project" value="UniProtKB-EC"/>
</dbReference>
<dbReference type="AlphaFoldDB" id="A0AAX4L1X5"/>
<gene>
    <name evidence="3" type="ORF">V6M85_11865</name>
</gene>
<dbReference type="Proteomes" id="UP001432202">
    <property type="component" value="Chromosome"/>
</dbReference>
<dbReference type="Gene3D" id="3.30.930.10">
    <property type="entry name" value="Bira Bifunctional Protein, Domain 2"/>
    <property type="match status" value="1"/>
</dbReference>
<evidence type="ECO:0000256" key="1">
    <source>
        <dbReference type="ARBA" id="ARBA00022598"/>
    </source>
</evidence>
<protein>
    <submittedName>
        <fullName evidence="3">Biotin--[acetyl-CoA-carboxylase] ligase</fullName>
        <ecNumber evidence="3">6.3.4.15</ecNumber>
    </submittedName>
</protein>
<sequence length="228" mass="25915">MLVIRLSKVTSTQDFAEAISNMLYEDFLVIAEEQTKARGRLGRSWYSPKGGLWFTYVKKNFRTEEIQMSGLKVAIAILNVLKKFVSPKIRWPNDIVVNDKKIAGILIEARTYDNPDVADLFIGVGIDVNVKNFPNDIDATSLYLELGREVSIDISDVTNKIDEALKLSDKEAVDIVNQFLSIKERNVMLKGENWEKTCKALFVDYMGRLVTECGIYEVEEVHKVDVLD</sequence>
<dbReference type="GeneID" id="89337476"/>
<reference evidence="3 4" key="1">
    <citation type="submission" date="2024-02" db="EMBL/GenBank/DDBJ databases">
        <title>STSV induces naive adaptation in Sulfolobus.</title>
        <authorList>
            <person name="Xiang X."/>
            <person name="Song M."/>
        </authorList>
    </citation>
    <scope>NUCLEOTIDE SEQUENCE [LARGE SCALE GENOMIC DNA]</scope>
    <source>
        <strain evidence="3 4">RT2</strain>
    </source>
</reference>
<dbReference type="EC" id="6.3.4.15" evidence="3"/>
<dbReference type="InterPro" id="IPR004408">
    <property type="entry name" value="Biotin_CoA_COase_ligase"/>
</dbReference>
<evidence type="ECO:0000313" key="3">
    <source>
        <dbReference type="EMBL" id="WWQ60131.1"/>
    </source>
</evidence>
<proteinExistence type="predicted"/>
<dbReference type="PROSITE" id="PS51733">
    <property type="entry name" value="BPL_LPL_CATALYTIC"/>
    <property type="match status" value="1"/>
</dbReference>
<dbReference type="GO" id="GO:0005737">
    <property type="term" value="C:cytoplasm"/>
    <property type="evidence" value="ECO:0007669"/>
    <property type="project" value="TreeGrafter"/>
</dbReference>
<keyword evidence="1 3" id="KW-0436">Ligase</keyword>
<dbReference type="RefSeq" id="WP_338600378.1">
    <property type="nucleotide sequence ID" value="NZ_CP146016.1"/>
</dbReference>
<dbReference type="CDD" id="cd16442">
    <property type="entry name" value="BPL"/>
    <property type="match status" value="1"/>
</dbReference>
<organism evidence="3 4">
    <name type="scientific">Sulfolobus tengchongensis</name>
    <dbReference type="NCBI Taxonomy" id="207809"/>
    <lineage>
        <taxon>Archaea</taxon>
        <taxon>Thermoproteota</taxon>
        <taxon>Thermoprotei</taxon>
        <taxon>Sulfolobales</taxon>
        <taxon>Sulfolobaceae</taxon>
        <taxon>Sulfolobus</taxon>
    </lineage>
</organism>
<evidence type="ECO:0000259" key="2">
    <source>
        <dbReference type="PROSITE" id="PS51733"/>
    </source>
</evidence>
<name>A0AAX4L1X5_9CREN</name>
<dbReference type="SUPFAM" id="SSF55681">
    <property type="entry name" value="Class II aaRS and biotin synthetases"/>
    <property type="match status" value="1"/>
</dbReference>
<accession>A0AAX4L1X5</accession>